<reference evidence="3" key="1">
    <citation type="submission" date="2021-02" db="EMBL/GenBank/DDBJ databases">
        <title>Psilocybe cubensis genome.</title>
        <authorList>
            <person name="Mckernan K.J."/>
            <person name="Crawford S."/>
            <person name="Trippe A."/>
            <person name="Kane L.T."/>
            <person name="Mclaughlin S."/>
        </authorList>
    </citation>
    <scope>NUCLEOTIDE SEQUENCE [LARGE SCALE GENOMIC DNA]</scope>
    <source>
        <strain evidence="3">MGC-MH-2018</strain>
    </source>
</reference>
<dbReference type="AlphaFoldDB" id="A0A8H7XLJ4"/>
<dbReference type="InterPro" id="IPR046522">
    <property type="entry name" value="DUF6699"/>
</dbReference>
<dbReference type="Pfam" id="PF20415">
    <property type="entry name" value="DUF6699"/>
    <property type="match status" value="1"/>
</dbReference>
<gene>
    <name evidence="3" type="ORF">JR316_013180</name>
</gene>
<sequence length="407" mass="46161">MSHHKRPHRPAYHRPSYNHHAGFYRSIELTDDLSKPWENSPISDNADLPPEPLKPMFDTHVSSIAVGDTNASSPVSTATSHTVLGSIGKHKKKRKKQSVWGRIRNWLRLVFPLDDGEVLSAPAFDMLESKPSPPTVSKVGLHEWKQYGYWARPILNNVTAVSSETSIDTITLRKMITDMGDDSPDSGRRTPPHKRFIPGSKHRALPPRPERWTPPIPGQPLPFPWEVQLNPLLQHFLWGPSPLTWRLFDDPLTHRSVRFGRTPLPVFVSHQDLAQPATWPFLTHMYVNAVAGDSAPTFPWPFTIHNARGIRVGDVLGAVYEAFWVPVRREEKESWPMTRQDAAMRALEERCHICAPVKVGRDAQGNVMREDFEDCMRRCDALGGVMWFRGIEPTINAGGWMITFGTH</sequence>
<dbReference type="EMBL" id="JAFIQS010000023">
    <property type="protein sequence ID" value="KAG5161893.1"/>
    <property type="molecule type" value="Genomic_DNA"/>
</dbReference>
<evidence type="ECO:0000313" key="3">
    <source>
        <dbReference type="EMBL" id="KAG5161893.1"/>
    </source>
</evidence>
<feature type="region of interest" description="Disordered" evidence="1">
    <location>
        <begin position="178"/>
        <end position="211"/>
    </location>
</feature>
<dbReference type="OrthoDB" id="3202436at2759"/>
<proteinExistence type="predicted"/>
<evidence type="ECO:0000259" key="2">
    <source>
        <dbReference type="Pfam" id="PF20415"/>
    </source>
</evidence>
<protein>
    <recommendedName>
        <fullName evidence="2">DUF6699 domain-containing protein</fullName>
    </recommendedName>
</protein>
<comment type="caution">
    <text evidence="3">The sequence shown here is derived from an EMBL/GenBank/DDBJ whole genome shotgun (WGS) entry which is preliminary data.</text>
</comment>
<accession>A0A8H7XLJ4</accession>
<organism evidence="3">
    <name type="scientific">Psilocybe cubensis</name>
    <name type="common">Psychedelic mushroom</name>
    <name type="synonym">Stropharia cubensis</name>
    <dbReference type="NCBI Taxonomy" id="181762"/>
    <lineage>
        <taxon>Eukaryota</taxon>
        <taxon>Fungi</taxon>
        <taxon>Dikarya</taxon>
        <taxon>Basidiomycota</taxon>
        <taxon>Agaricomycotina</taxon>
        <taxon>Agaricomycetes</taxon>
        <taxon>Agaricomycetidae</taxon>
        <taxon>Agaricales</taxon>
        <taxon>Agaricineae</taxon>
        <taxon>Strophariaceae</taxon>
        <taxon>Psilocybe</taxon>
    </lineage>
</organism>
<name>A0A8H7XLJ4_PSICU</name>
<evidence type="ECO:0000256" key="1">
    <source>
        <dbReference type="SAM" id="MobiDB-lite"/>
    </source>
</evidence>
<feature type="compositionally biased region" description="Basic residues" evidence="1">
    <location>
        <begin position="190"/>
        <end position="205"/>
    </location>
</feature>
<feature type="domain" description="DUF6699" evidence="2">
    <location>
        <begin position="263"/>
        <end position="393"/>
    </location>
</feature>